<sequence>MAKKLTRRREWFAHRHEQRCAVAPLRQNNHLLGKGVALIPVFISTEAHMHPLSSNAALIALLEAIPAQPIDAANPLTTLRPLISGTLTFAQALEPAIQEALDACAAIAYRQHLPGRTLCDRLHNVRPIPASSDVVGW</sequence>
<dbReference type="AlphaFoldDB" id="A0A2H3KS53"/>
<gene>
    <name evidence="1" type="ORF">A9Q02_22775</name>
</gene>
<dbReference type="EMBL" id="LYXE01000001">
    <property type="protein sequence ID" value="PDW01452.1"/>
    <property type="molecule type" value="Genomic_DNA"/>
</dbReference>
<accession>A0A2H3KS53</accession>
<dbReference type="Proteomes" id="UP000220922">
    <property type="component" value="Unassembled WGS sequence"/>
</dbReference>
<reference evidence="1 2" key="1">
    <citation type="submission" date="2016-05" db="EMBL/GenBank/DDBJ databases">
        <authorList>
            <person name="Lavstsen T."/>
            <person name="Jespersen J.S."/>
        </authorList>
    </citation>
    <scope>NUCLEOTIDE SEQUENCE [LARGE SCALE GENOMIC DNA]</scope>
    <source>
        <strain evidence="1 2">B7-9</strain>
    </source>
</reference>
<protein>
    <submittedName>
        <fullName evidence="1">Uncharacterized protein</fullName>
    </submittedName>
</protein>
<comment type="caution">
    <text evidence="1">The sequence shown here is derived from an EMBL/GenBank/DDBJ whole genome shotgun (WGS) entry which is preliminary data.</text>
</comment>
<keyword evidence="2" id="KW-1185">Reference proteome</keyword>
<evidence type="ECO:0000313" key="2">
    <source>
        <dbReference type="Proteomes" id="UP000220922"/>
    </source>
</evidence>
<proteinExistence type="predicted"/>
<organism evidence="1 2">
    <name type="scientific">Candidatus Chloroploca asiatica</name>
    <dbReference type="NCBI Taxonomy" id="1506545"/>
    <lineage>
        <taxon>Bacteria</taxon>
        <taxon>Bacillati</taxon>
        <taxon>Chloroflexota</taxon>
        <taxon>Chloroflexia</taxon>
        <taxon>Chloroflexales</taxon>
        <taxon>Chloroflexineae</taxon>
        <taxon>Oscillochloridaceae</taxon>
        <taxon>Candidatus Chloroploca</taxon>
    </lineage>
</organism>
<evidence type="ECO:0000313" key="1">
    <source>
        <dbReference type="EMBL" id="PDW01452.1"/>
    </source>
</evidence>
<name>A0A2H3KS53_9CHLR</name>